<feature type="domain" description="BHLH" evidence="7">
    <location>
        <begin position="214"/>
        <end position="271"/>
    </location>
</feature>
<proteinExistence type="predicted"/>
<sequence>MLSVSAASSRLLWTLKSILSPTPIPTPTPTPTPTPASTPTPTPTPTPAPTPTPTPTPTLTSTLLLSPSSSSSVSSSSSSSSSLPSLAPSSVSSLSSALSSPSSSTSGRPPSLSSLPLSFWPSSTSSRSLLSPSSLSSLLLLLFSSFGGPAWPAKMTARLHSLRHQEKKSAGNTHRHYHHHHHHQSQHQQSVHQGPSPAASPSPSLSPSPKLSDGRRANKPLMEKRRRARINQSLAALKALILDSARLENTKHSKLEKADILELTVRHLQRQRSLAQPGLSRYKAGYQDCSREVSRYLDAPDIITGNTTPIDPATKQRLLRHLDSCASELDLDLGSRPDSGLGSSPGSVTDRATGSASPGPLEHHAPSSAHRSTSSNHPVGSIKAEIPDSIEPTRPDSSTTAGDENNNSNGSSNGNSRPTCAFGQANPATSLDSHRHAPPPPPPPPLPPPPPAGISVIDQASTSSQQNPNMLSVVQVIPSRLPDGQVVFLLPSHYVQLAAAAAANGISIGPNPPTAIWAATNMSFLKATDKLAAKRPHEDTIAREWQDAATVAVNAAAAAVAATVAAAATSGNASVSASISASAPVSTFAANATIGSAKPSNKSPRVEQEQQQQPEQPLDFTTTSKRPKSSSRTS</sequence>
<name>A0A6V7GVQ8_9HYME</name>
<feature type="compositionally biased region" description="Basic residues" evidence="6">
    <location>
        <begin position="625"/>
        <end position="634"/>
    </location>
</feature>
<keyword evidence="3" id="KW-0238">DNA-binding</keyword>
<dbReference type="OrthoDB" id="6085656at2759"/>
<feature type="compositionally biased region" description="Basic residues" evidence="6">
    <location>
        <begin position="173"/>
        <end position="185"/>
    </location>
</feature>
<feature type="compositionally biased region" description="Polar residues" evidence="6">
    <location>
        <begin position="369"/>
        <end position="378"/>
    </location>
</feature>
<feature type="compositionally biased region" description="Pro residues" evidence="6">
    <location>
        <begin position="438"/>
        <end position="452"/>
    </location>
</feature>
<feature type="region of interest" description="Disordered" evidence="6">
    <location>
        <begin position="18"/>
        <end position="114"/>
    </location>
</feature>
<evidence type="ECO:0000256" key="6">
    <source>
        <dbReference type="SAM" id="MobiDB-lite"/>
    </source>
</evidence>
<dbReference type="CDD" id="cd11410">
    <property type="entry name" value="bHLH_O_HES"/>
    <property type="match status" value="1"/>
</dbReference>
<dbReference type="InterPro" id="IPR036638">
    <property type="entry name" value="HLH_DNA-bd_sf"/>
</dbReference>
<dbReference type="SMART" id="SM00353">
    <property type="entry name" value="HLH"/>
    <property type="match status" value="1"/>
</dbReference>
<dbReference type="SUPFAM" id="SSF47459">
    <property type="entry name" value="HLH, helix-loop-helix DNA-binding domain"/>
    <property type="match status" value="1"/>
</dbReference>
<evidence type="ECO:0000313" key="9">
    <source>
        <dbReference type="EMBL" id="CAD1469211.1"/>
    </source>
</evidence>
<dbReference type="PROSITE" id="PS51054">
    <property type="entry name" value="ORANGE"/>
    <property type="match status" value="1"/>
</dbReference>
<feature type="region of interest" description="Disordered" evidence="6">
    <location>
        <begin position="594"/>
        <end position="634"/>
    </location>
</feature>
<feature type="region of interest" description="Disordered" evidence="6">
    <location>
        <begin position="162"/>
        <end position="221"/>
    </location>
</feature>
<dbReference type="AlphaFoldDB" id="A0A6V7GVQ8"/>
<feature type="non-terminal residue" evidence="9">
    <location>
        <position position="634"/>
    </location>
</feature>
<feature type="compositionally biased region" description="Low complexity" evidence="6">
    <location>
        <begin position="57"/>
        <end position="114"/>
    </location>
</feature>
<gene>
    <name evidence="9" type="ORF">MHI_LOCUS114329</name>
</gene>
<feature type="compositionally biased region" description="Low complexity" evidence="6">
    <location>
        <begin position="609"/>
        <end position="624"/>
    </location>
</feature>
<dbReference type="EMBL" id="CAJDYZ010001972">
    <property type="protein sequence ID" value="CAD1469211.1"/>
    <property type="molecule type" value="Genomic_DNA"/>
</dbReference>
<feature type="compositionally biased region" description="Polar residues" evidence="6">
    <location>
        <begin position="594"/>
        <end position="603"/>
    </location>
</feature>
<evidence type="ECO:0000259" key="8">
    <source>
        <dbReference type="PROSITE" id="PS51054"/>
    </source>
</evidence>
<feature type="compositionally biased region" description="Polar residues" evidence="6">
    <location>
        <begin position="341"/>
        <end position="356"/>
    </location>
</feature>
<keyword evidence="10" id="KW-1185">Reference proteome</keyword>
<feature type="compositionally biased region" description="Pro residues" evidence="6">
    <location>
        <begin position="22"/>
        <end position="56"/>
    </location>
</feature>
<evidence type="ECO:0000256" key="4">
    <source>
        <dbReference type="ARBA" id="ARBA00023163"/>
    </source>
</evidence>
<dbReference type="GO" id="GO:0006355">
    <property type="term" value="P:regulation of DNA-templated transcription"/>
    <property type="evidence" value="ECO:0007669"/>
    <property type="project" value="InterPro"/>
</dbReference>
<comment type="caution">
    <text evidence="9">The sequence shown here is derived from an EMBL/GenBank/DDBJ whole genome shotgun (WGS) entry which is preliminary data.</text>
</comment>
<dbReference type="Gene3D" id="4.10.280.10">
    <property type="entry name" value="Helix-loop-helix DNA-binding domain"/>
    <property type="match status" value="1"/>
</dbReference>
<feature type="domain" description="Orange" evidence="8">
    <location>
        <begin position="282"/>
        <end position="322"/>
    </location>
</feature>
<feature type="region of interest" description="Disordered" evidence="6">
    <location>
        <begin position="330"/>
        <end position="466"/>
    </location>
</feature>
<reference evidence="9" key="1">
    <citation type="submission" date="2020-07" db="EMBL/GenBank/DDBJ databases">
        <authorList>
            <person name="Nazaruddin N."/>
        </authorList>
    </citation>
    <scope>NUCLEOTIDE SEQUENCE</scope>
</reference>
<dbReference type="GO" id="GO:0005634">
    <property type="term" value="C:nucleus"/>
    <property type="evidence" value="ECO:0007669"/>
    <property type="project" value="UniProtKB-SubCell"/>
</dbReference>
<dbReference type="Pfam" id="PF07527">
    <property type="entry name" value="Hairy_orange"/>
    <property type="match status" value="1"/>
</dbReference>
<dbReference type="Proteomes" id="UP000752696">
    <property type="component" value="Unassembled WGS sequence"/>
</dbReference>
<dbReference type="PROSITE" id="PS50888">
    <property type="entry name" value="BHLH"/>
    <property type="match status" value="1"/>
</dbReference>
<keyword evidence="2" id="KW-0805">Transcription regulation</keyword>
<dbReference type="FunFam" id="4.10.280.10:FF:000009">
    <property type="entry name" value="Transcription factor HES-1"/>
    <property type="match status" value="1"/>
</dbReference>
<dbReference type="InterPro" id="IPR003650">
    <property type="entry name" value="Orange_dom"/>
</dbReference>
<dbReference type="Gene3D" id="6.10.250.980">
    <property type="match status" value="1"/>
</dbReference>
<accession>A0A6V7GVQ8</accession>
<dbReference type="GO" id="GO:1990837">
    <property type="term" value="F:sequence-specific double-stranded DNA binding"/>
    <property type="evidence" value="ECO:0007669"/>
    <property type="project" value="UniProtKB-ARBA"/>
</dbReference>
<evidence type="ECO:0000256" key="2">
    <source>
        <dbReference type="ARBA" id="ARBA00023015"/>
    </source>
</evidence>
<protein>
    <recommendedName>
        <fullName evidence="11">BHLH domain-containing protein</fullName>
    </recommendedName>
</protein>
<dbReference type="InterPro" id="IPR011598">
    <property type="entry name" value="bHLH_dom"/>
</dbReference>
<feature type="compositionally biased region" description="Polar residues" evidence="6">
    <location>
        <begin position="395"/>
        <end position="404"/>
    </location>
</feature>
<feature type="compositionally biased region" description="Low complexity" evidence="6">
    <location>
        <begin position="405"/>
        <end position="416"/>
    </location>
</feature>
<evidence type="ECO:0000256" key="1">
    <source>
        <dbReference type="ARBA" id="ARBA00004123"/>
    </source>
</evidence>
<dbReference type="InterPro" id="IPR050370">
    <property type="entry name" value="HES_HEY"/>
</dbReference>
<evidence type="ECO:0000256" key="5">
    <source>
        <dbReference type="ARBA" id="ARBA00023242"/>
    </source>
</evidence>
<dbReference type="GO" id="GO:0046983">
    <property type="term" value="F:protein dimerization activity"/>
    <property type="evidence" value="ECO:0007669"/>
    <property type="project" value="InterPro"/>
</dbReference>
<keyword evidence="4" id="KW-0804">Transcription</keyword>
<dbReference type="SUPFAM" id="SSF158457">
    <property type="entry name" value="Orange domain-like"/>
    <property type="match status" value="1"/>
</dbReference>
<evidence type="ECO:0008006" key="11">
    <source>
        <dbReference type="Google" id="ProtNLM"/>
    </source>
</evidence>
<comment type="subcellular location">
    <subcellularLocation>
        <location evidence="1">Nucleus</location>
    </subcellularLocation>
</comment>
<organism evidence="9 10">
    <name type="scientific">Heterotrigona itama</name>
    <dbReference type="NCBI Taxonomy" id="395501"/>
    <lineage>
        <taxon>Eukaryota</taxon>
        <taxon>Metazoa</taxon>
        <taxon>Ecdysozoa</taxon>
        <taxon>Arthropoda</taxon>
        <taxon>Hexapoda</taxon>
        <taxon>Insecta</taxon>
        <taxon>Pterygota</taxon>
        <taxon>Neoptera</taxon>
        <taxon>Endopterygota</taxon>
        <taxon>Hymenoptera</taxon>
        <taxon>Apocrita</taxon>
        <taxon>Aculeata</taxon>
        <taxon>Apoidea</taxon>
        <taxon>Anthophila</taxon>
        <taxon>Apidae</taxon>
        <taxon>Heterotrigona</taxon>
    </lineage>
</organism>
<evidence type="ECO:0000256" key="3">
    <source>
        <dbReference type="ARBA" id="ARBA00023125"/>
    </source>
</evidence>
<keyword evidence="5" id="KW-0539">Nucleus</keyword>
<dbReference type="PANTHER" id="PTHR10985">
    <property type="entry name" value="BASIC HELIX-LOOP-HELIX TRANSCRIPTION FACTOR, HES-RELATED"/>
    <property type="match status" value="1"/>
</dbReference>
<dbReference type="SMART" id="SM00511">
    <property type="entry name" value="ORANGE"/>
    <property type="match status" value="1"/>
</dbReference>
<feature type="compositionally biased region" description="Low complexity" evidence="6">
    <location>
        <begin position="186"/>
        <end position="197"/>
    </location>
</feature>
<evidence type="ECO:0000259" key="7">
    <source>
        <dbReference type="PROSITE" id="PS50888"/>
    </source>
</evidence>
<evidence type="ECO:0000313" key="10">
    <source>
        <dbReference type="Proteomes" id="UP000752696"/>
    </source>
</evidence>
<dbReference type="Pfam" id="PF00010">
    <property type="entry name" value="HLH"/>
    <property type="match status" value="1"/>
</dbReference>